<proteinExistence type="predicted"/>
<evidence type="ECO:0000256" key="5">
    <source>
        <dbReference type="ARBA" id="ARBA00023136"/>
    </source>
</evidence>
<keyword evidence="5 7" id="KW-0472">Membrane</keyword>
<feature type="transmembrane region" description="Helical" evidence="7">
    <location>
        <begin position="73"/>
        <end position="99"/>
    </location>
</feature>
<feature type="transmembrane region" description="Helical" evidence="7">
    <location>
        <begin position="323"/>
        <end position="345"/>
    </location>
</feature>
<dbReference type="Proteomes" id="UP000324233">
    <property type="component" value="Chromosome"/>
</dbReference>
<keyword evidence="9" id="KW-1185">Reference proteome</keyword>
<evidence type="ECO:0000256" key="2">
    <source>
        <dbReference type="ARBA" id="ARBA00022475"/>
    </source>
</evidence>
<feature type="region of interest" description="Disordered" evidence="6">
    <location>
        <begin position="1"/>
        <end position="27"/>
    </location>
</feature>
<evidence type="ECO:0000313" key="9">
    <source>
        <dbReference type="Proteomes" id="UP000324233"/>
    </source>
</evidence>
<feature type="transmembrane region" description="Helical" evidence="7">
    <location>
        <begin position="266"/>
        <end position="285"/>
    </location>
</feature>
<dbReference type="CDD" id="cd06579">
    <property type="entry name" value="TM_PBP1_transp_AraH_like"/>
    <property type="match status" value="1"/>
</dbReference>
<keyword evidence="2" id="KW-1003">Cell membrane</keyword>
<feature type="transmembrane region" description="Helical" evidence="7">
    <location>
        <begin position="235"/>
        <end position="254"/>
    </location>
</feature>
<dbReference type="KEGG" id="agv:OJF2_20460"/>
<dbReference type="OrthoDB" id="9813906at2"/>
<keyword evidence="4 7" id="KW-1133">Transmembrane helix</keyword>
<evidence type="ECO:0000256" key="6">
    <source>
        <dbReference type="SAM" id="MobiDB-lite"/>
    </source>
</evidence>
<protein>
    <submittedName>
        <fullName evidence="8">Ribose transport system permease protein RbsC</fullName>
    </submittedName>
</protein>
<dbReference type="PANTHER" id="PTHR32196">
    <property type="entry name" value="ABC TRANSPORTER PERMEASE PROTEIN YPHD-RELATED-RELATED"/>
    <property type="match status" value="1"/>
</dbReference>
<name>A0A5B9W021_9BACT</name>
<dbReference type="EMBL" id="CP042997">
    <property type="protein sequence ID" value="QEH33544.1"/>
    <property type="molecule type" value="Genomic_DNA"/>
</dbReference>
<comment type="subcellular location">
    <subcellularLocation>
        <location evidence="1">Cell membrane</location>
        <topology evidence="1">Multi-pass membrane protein</topology>
    </subcellularLocation>
</comment>
<dbReference type="Pfam" id="PF02653">
    <property type="entry name" value="BPD_transp_2"/>
    <property type="match status" value="1"/>
</dbReference>
<evidence type="ECO:0000256" key="3">
    <source>
        <dbReference type="ARBA" id="ARBA00022692"/>
    </source>
</evidence>
<feature type="transmembrane region" description="Helical" evidence="7">
    <location>
        <begin position="144"/>
        <end position="162"/>
    </location>
</feature>
<feature type="transmembrane region" description="Helical" evidence="7">
    <location>
        <begin position="36"/>
        <end position="53"/>
    </location>
</feature>
<keyword evidence="3 7" id="KW-0812">Transmembrane</keyword>
<dbReference type="GO" id="GO:0005886">
    <property type="term" value="C:plasma membrane"/>
    <property type="evidence" value="ECO:0007669"/>
    <property type="project" value="UniProtKB-SubCell"/>
</dbReference>
<dbReference type="PANTHER" id="PTHR32196:SF72">
    <property type="entry name" value="RIBOSE IMPORT PERMEASE PROTEIN RBSC"/>
    <property type="match status" value="1"/>
</dbReference>
<evidence type="ECO:0000313" key="8">
    <source>
        <dbReference type="EMBL" id="QEH33544.1"/>
    </source>
</evidence>
<dbReference type="RefSeq" id="WP_148593492.1">
    <property type="nucleotide sequence ID" value="NZ_CP042997.1"/>
</dbReference>
<feature type="transmembrane region" description="Helical" evidence="7">
    <location>
        <begin position="182"/>
        <end position="204"/>
    </location>
</feature>
<evidence type="ECO:0000256" key="7">
    <source>
        <dbReference type="SAM" id="Phobius"/>
    </source>
</evidence>
<feature type="transmembrane region" description="Helical" evidence="7">
    <location>
        <begin position="111"/>
        <end position="132"/>
    </location>
</feature>
<gene>
    <name evidence="8" type="primary">rbsC_1</name>
    <name evidence="8" type="ORF">OJF2_20460</name>
</gene>
<reference evidence="8 9" key="1">
    <citation type="submission" date="2019-08" db="EMBL/GenBank/DDBJ databases">
        <title>Deep-cultivation of Planctomycetes and their phenomic and genomic characterization uncovers novel biology.</title>
        <authorList>
            <person name="Wiegand S."/>
            <person name="Jogler M."/>
            <person name="Boedeker C."/>
            <person name="Pinto D."/>
            <person name="Vollmers J."/>
            <person name="Rivas-Marin E."/>
            <person name="Kohn T."/>
            <person name="Peeters S.H."/>
            <person name="Heuer A."/>
            <person name="Rast P."/>
            <person name="Oberbeckmann S."/>
            <person name="Bunk B."/>
            <person name="Jeske O."/>
            <person name="Meyerdierks A."/>
            <person name="Storesund J.E."/>
            <person name="Kallscheuer N."/>
            <person name="Luecker S."/>
            <person name="Lage O.M."/>
            <person name="Pohl T."/>
            <person name="Merkel B.J."/>
            <person name="Hornburger P."/>
            <person name="Mueller R.-W."/>
            <person name="Bruemmer F."/>
            <person name="Labrenz M."/>
            <person name="Spormann A.M."/>
            <person name="Op den Camp H."/>
            <person name="Overmann J."/>
            <person name="Amann R."/>
            <person name="Jetten M.S.M."/>
            <person name="Mascher T."/>
            <person name="Medema M.H."/>
            <person name="Devos D.P."/>
            <person name="Kaster A.-K."/>
            <person name="Ovreas L."/>
            <person name="Rohde M."/>
            <person name="Galperin M.Y."/>
            <person name="Jogler C."/>
        </authorList>
    </citation>
    <scope>NUCLEOTIDE SEQUENCE [LARGE SCALE GENOMIC DNA]</scope>
    <source>
        <strain evidence="8 9">OJF2</strain>
    </source>
</reference>
<dbReference type="AlphaFoldDB" id="A0A5B9W021"/>
<evidence type="ECO:0000256" key="4">
    <source>
        <dbReference type="ARBA" id="ARBA00022989"/>
    </source>
</evidence>
<evidence type="ECO:0000256" key="1">
    <source>
        <dbReference type="ARBA" id="ARBA00004651"/>
    </source>
</evidence>
<organism evidence="8 9">
    <name type="scientific">Aquisphaera giovannonii</name>
    <dbReference type="NCBI Taxonomy" id="406548"/>
    <lineage>
        <taxon>Bacteria</taxon>
        <taxon>Pseudomonadati</taxon>
        <taxon>Planctomycetota</taxon>
        <taxon>Planctomycetia</taxon>
        <taxon>Isosphaerales</taxon>
        <taxon>Isosphaeraceae</taxon>
        <taxon>Aquisphaera</taxon>
    </lineage>
</organism>
<dbReference type="GO" id="GO:0022857">
    <property type="term" value="F:transmembrane transporter activity"/>
    <property type="evidence" value="ECO:0007669"/>
    <property type="project" value="InterPro"/>
</dbReference>
<feature type="transmembrane region" description="Helical" evidence="7">
    <location>
        <begin position="292"/>
        <end position="311"/>
    </location>
</feature>
<accession>A0A5B9W021</accession>
<sequence>MSSSDPAWEADDDGPRTPAEGRPPASGKRAGGLGDVLGMVAVLAALVLLFGFLSKHFWTGQTARIIVNQSADLTVVAVGMTLVLVIGGIDLSVGSVLALAGTVLGLSLTDWGLPLAAAIPVCLGVGLVCGAINGAISVFARIPSFIVTLGMLEVARGAAYLVTNSETKYVGPRIEGIARPIAGLGVSPAFLAAVAIVVIGHVLLTRTVLGRYMVAVGTNEEAVRLSGIDPRPVKLVPFLLSGLLAGLGALFQVARVSSADPNGAVGMELGAIAAVVIGGTSLMGGRGSVLRTFLGVLVIATLQTGLAQIGASEPAKRMVTGAVIVLAVVADVHRAGWSAMLASLARKVRPAPRP</sequence>
<dbReference type="InterPro" id="IPR001851">
    <property type="entry name" value="ABC_transp_permease"/>
</dbReference>